<name>A0A543LL88_9BURK</name>
<keyword evidence="1" id="KW-0472">Membrane</keyword>
<dbReference type="EMBL" id="VFPV01000001">
    <property type="protein sequence ID" value="TQN08163.1"/>
    <property type="molecule type" value="Genomic_DNA"/>
</dbReference>
<organism evidence="2 3">
    <name type="scientific">Acidovorax temperans</name>
    <dbReference type="NCBI Taxonomy" id="80878"/>
    <lineage>
        <taxon>Bacteria</taxon>
        <taxon>Pseudomonadati</taxon>
        <taxon>Pseudomonadota</taxon>
        <taxon>Betaproteobacteria</taxon>
        <taxon>Burkholderiales</taxon>
        <taxon>Comamonadaceae</taxon>
        <taxon>Acidovorax</taxon>
    </lineage>
</organism>
<protein>
    <submittedName>
        <fullName evidence="2">Uncharacterized protein</fullName>
    </submittedName>
</protein>
<accession>A0A543LL88</accession>
<evidence type="ECO:0000313" key="2">
    <source>
        <dbReference type="EMBL" id="TQN08163.1"/>
    </source>
</evidence>
<gene>
    <name evidence="2" type="ORF">BDD18_1321</name>
</gene>
<dbReference type="RefSeq" id="WP_167336969.1">
    <property type="nucleotide sequence ID" value="NZ_CP117193.1"/>
</dbReference>
<reference evidence="2 3" key="1">
    <citation type="submission" date="2019-06" db="EMBL/GenBank/DDBJ databases">
        <title>Genomic Encyclopedia of Archaeal and Bacterial Type Strains, Phase II (KMG-II): from individual species to whole genera.</title>
        <authorList>
            <person name="Goeker M."/>
        </authorList>
    </citation>
    <scope>NUCLEOTIDE SEQUENCE [LARGE SCALE GENOMIC DNA]</scope>
    <source>
        <strain evidence="2 3">DSM 7270</strain>
    </source>
</reference>
<proteinExistence type="predicted"/>
<dbReference type="AlphaFoldDB" id="A0A543LL88"/>
<dbReference type="Proteomes" id="UP000316993">
    <property type="component" value="Unassembled WGS sequence"/>
</dbReference>
<keyword evidence="1" id="KW-0812">Transmembrane</keyword>
<comment type="caution">
    <text evidence="2">The sequence shown here is derived from an EMBL/GenBank/DDBJ whole genome shotgun (WGS) entry which is preliminary data.</text>
</comment>
<evidence type="ECO:0000256" key="1">
    <source>
        <dbReference type="SAM" id="Phobius"/>
    </source>
</evidence>
<keyword evidence="1" id="KW-1133">Transmembrane helix</keyword>
<sequence>MLIVRWLALFLLLASAVCFGFYVGTGQAFYKRLGLVILKWTTIAAVVFFVVVLFERLL</sequence>
<evidence type="ECO:0000313" key="3">
    <source>
        <dbReference type="Proteomes" id="UP000316993"/>
    </source>
</evidence>
<feature type="transmembrane region" description="Helical" evidence="1">
    <location>
        <begin position="36"/>
        <end position="54"/>
    </location>
</feature>